<dbReference type="SMART" id="SM00421">
    <property type="entry name" value="HTH_LUXR"/>
    <property type="match status" value="1"/>
</dbReference>
<dbReference type="GO" id="GO:0006355">
    <property type="term" value="P:regulation of DNA-templated transcription"/>
    <property type="evidence" value="ECO:0007669"/>
    <property type="project" value="InterPro"/>
</dbReference>
<reference evidence="8 9" key="2">
    <citation type="submission" date="2013-04" db="EMBL/GenBank/DDBJ databases">
        <title>The Genome Sequence of Bilophila wadsworthia 3_1_6.</title>
        <authorList>
            <consortium name="The Broad Institute Genomics Platform"/>
            <person name="Earl A."/>
            <person name="Ward D."/>
            <person name="Feldgarden M."/>
            <person name="Gevers D."/>
            <person name="Sibley C."/>
            <person name="Strauss J."/>
            <person name="Allen-Vercoe E."/>
            <person name="Walker B."/>
            <person name="Young S."/>
            <person name="Zeng Q."/>
            <person name="Gargeya S."/>
            <person name="Fitzgerald M."/>
            <person name="Haas B."/>
            <person name="Abouelleil A."/>
            <person name="Allen A.W."/>
            <person name="Alvarado L."/>
            <person name="Arachchi H.M."/>
            <person name="Berlin A.M."/>
            <person name="Chapman S.B."/>
            <person name="Gainer-Dewar J."/>
            <person name="Goldberg J."/>
            <person name="Griggs A."/>
            <person name="Gujja S."/>
            <person name="Hansen M."/>
            <person name="Howarth C."/>
            <person name="Imamovic A."/>
            <person name="Ireland A."/>
            <person name="Larimer J."/>
            <person name="McCowan C."/>
            <person name="Murphy C."/>
            <person name="Pearson M."/>
            <person name="Poon T.W."/>
            <person name="Priest M."/>
            <person name="Roberts A."/>
            <person name="Saif S."/>
            <person name="Shea T."/>
            <person name="Sisk P."/>
            <person name="Sykes S."/>
            <person name="Wortman J."/>
            <person name="Nusbaum C."/>
            <person name="Birren B."/>
        </authorList>
    </citation>
    <scope>NUCLEOTIDE SEQUENCE [LARGE SCALE GENOMIC DNA]</scope>
    <source>
        <strain evidence="8 9">3_1_6</strain>
    </source>
</reference>
<dbReference type="EMBL" id="ADCP02000002">
    <property type="protein sequence ID" value="EFV45860.2"/>
    <property type="molecule type" value="Genomic_DNA"/>
</dbReference>
<dbReference type="AlphaFoldDB" id="E5Y2D6"/>
<keyword evidence="2" id="KW-0805">Transcription regulation</keyword>
<dbReference type="InterPro" id="IPR039420">
    <property type="entry name" value="WalR-like"/>
</dbReference>
<dbReference type="PRINTS" id="PR00038">
    <property type="entry name" value="HTHLUXR"/>
</dbReference>
<keyword evidence="1 5" id="KW-0597">Phosphoprotein</keyword>
<dbReference type="PROSITE" id="PS50110">
    <property type="entry name" value="RESPONSE_REGULATORY"/>
    <property type="match status" value="1"/>
</dbReference>
<evidence type="ECO:0000256" key="2">
    <source>
        <dbReference type="ARBA" id="ARBA00023015"/>
    </source>
</evidence>
<dbReference type="SMART" id="SM00448">
    <property type="entry name" value="REC"/>
    <property type="match status" value="1"/>
</dbReference>
<dbReference type="Pfam" id="PF00072">
    <property type="entry name" value="Response_reg"/>
    <property type="match status" value="1"/>
</dbReference>
<proteinExistence type="predicted"/>
<dbReference type="STRING" id="563192.HMPREF0179_00347"/>
<keyword evidence="4" id="KW-0804">Transcription</keyword>
<evidence type="ECO:0000259" key="7">
    <source>
        <dbReference type="PROSITE" id="PS50110"/>
    </source>
</evidence>
<dbReference type="InterPro" id="IPR000792">
    <property type="entry name" value="Tscrpt_reg_LuxR_C"/>
</dbReference>
<dbReference type="InterPro" id="IPR058245">
    <property type="entry name" value="NreC/VraR/RcsB-like_REC"/>
</dbReference>
<name>E5Y2D6_BILW3</name>
<evidence type="ECO:0000313" key="8">
    <source>
        <dbReference type="EMBL" id="EFV45860.2"/>
    </source>
</evidence>
<keyword evidence="9" id="KW-1185">Reference proteome</keyword>
<dbReference type="SUPFAM" id="SSF52172">
    <property type="entry name" value="CheY-like"/>
    <property type="match status" value="1"/>
</dbReference>
<evidence type="ECO:0000259" key="6">
    <source>
        <dbReference type="PROSITE" id="PS50043"/>
    </source>
</evidence>
<reference evidence="8 9" key="1">
    <citation type="submission" date="2010-10" db="EMBL/GenBank/DDBJ databases">
        <authorList>
            <consortium name="The Broad Institute Genome Sequencing Platform"/>
            <person name="Ward D."/>
            <person name="Earl A."/>
            <person name="Feldgarden M."/>
            <person name="Young S.K."/>
            <person name="Gargeya S."/>
            <person name="Zeng Q."/>
            <person name="Alvarado L."/>
            <person name="Berlin A."/>
            <person name="Bochicchio J."/>
            <person name="Chapman S.B."/>
            <person name="Chen Z."/>
            <person name="Freedman E."/>
            <person name="Gellesch M."/>
            <person name="Goldberg J."/>
            <person name="Griggs A."/>
            <person name="Gujja S."/>
            <person name="Heilman E."/>
            <person name="Heiman D."/>
            <person name="Howarth C."/>
            <person name="Mehta T."/>
            <person name="Neiman D."/>
            <person name="Pearson M."/>
            <person name="Roberts A."/>
            <person name="Saif S."/>
            <person name="Shea T."/>
            <person name="Shenoy N."/>
            <person name="Sisk P."/>
            <person name="Stolte C."/>
            <person name="Sykes S."/>
            <person name="White J."/>
            <person name="Yandava C."/>
            <person name="Allen-Vercoe E."/>
            <person name="Sibley C."/>
            <person name="Ambrose C.E."/>
            <person name="Strauss J."/>
            <person name="Daigneault M."/>
            <person name="Haas B."/>
            <person name="Nusbaum C."/>
            <person name="Birren B."/>
        </authorList>
    </citation>
    <scope>NUCLEOTIDE SEQUENCE [LARGE SCALE GENOMIC DNA]</scope>
    <source>
        <strain evidence="8 9">3_1_6</strain>
    </source>
</reference>
<dbReference type="PANTHER" id="PTHR43214:SF41">
    <property type="entry name" value="NITRATE_NITRITE RESPONSE REGULATOR PROTEIN NARP"/>
    <property type="match status" value="1"/>
</dbReference>
<dbReference type="GeneID" id="78086871"/>
<dbReference type="eggNOG" id="COG2197">
    <property type="taxonomic scope" value="Bacteria"/>
</dbReference>
<evidence type="ECO:0000256" key="3">
    <source>
        <dbReference type="ARBA" id="ARBA00023125"/>
    </source>
</evidence>
<dbReference type="OrthoDB" id="9780312at2"/>
<feature type="domain" description="HTH luxR-type" evidence="6">
    <location>
        <begin position="144"/>
        <end position="209"/>
    </location>
</feature>
<feature type="modified residue" description="4-aspartylphosphate" evidence="5">
    <location>
        <position position="54"/>
    </location>
</feature>
<feature type="domain" description="Response regulatory" evidence="7">
    <location>
        <begin position="3"/>
        <end position="119"/>
    </location>
</feature>
<dbReference type="Gene3D" id="3.40.50.2300">
    <property type="match status" value="1"/>
</dbReference>
<dbReference type="InterPro" id="IPR011006">
    <property type="entry name" value="CheY-like_superfamily"/>
</dbReference>
<dbReference type="RefSeq" id="WP_016360884.1">
    <property type="nucleotide sequence ID" value="NZ_KE150239.1"/>
</dbReference>
<accession>E5Y2D6</accession>
<dbReference type="GO" id="GO:0000160">
    <property type="term" value="P:phosphorelay signal transduction system"/>
    <property type="evidence" value="ECO:0007669"/>
    <property type="project" value="InterPro"/>
</dbReference>
<dbReference type="Pfam" id="PF00196">
    <property type="entry name" value="GerE"/>
    <property type="match status" value="1"/>
</dbReference>
<dbReference type="PANTHER" id="PTHR43214">
    <property type="entry name" value="TWO-COMPONENT RESPONSE REGULATOR"/>
    <property type="match status" value="1"/>
</dbReference>
<evidence type="ECO:0000313" key="9">
    <source>
        <dbReference type="Proteomes" id="UP000006034"/>
    </source>
</evidence>
<evidence type="ECO:0000256" key="5">
    <source>
        <dbReference type="PROSITE-ProRule" id="PRU00169"/>
    </source>
</evidence>
<dbReference type="PROSITE" id="PS50043">
    <property type="entry name" value="HTH_LUXR_2"/>
    <property type="match status" value="1"/>
</dbReference>
<evidence type="ECO:0000256" key="1">
    <source>
        <dbReference type="ARBA" id="ARBA00022553"/>
    </source>
</evidence>
<comment type="caution">
    <text evidence="8">The sequence shown here is derived from an EMBL/GenBank/DDBJ whole genome shotgun (WGS) entry which is preliminary data.</text>
</comment>
<sequence length="216" mass="23108">MPSVLIVEDHALFRSGLKQLIGIEPGLTVAGEAGDGLAGIRLAQSLRPDLILLDISMPELSGVEAIPRIREVAPGARILIVSMHATAGHVRAALKAGADGYLLKTADEDEFLVAIRALLKGRKYISTELTGSMIISYVDGNAEASSKADSLTPKEKMVLKLIAEGNSNKDIAAKLNLSVKTIDTHRTSFMKKLDLHNVREVTRFAMQNGLVGDGID</sequence>
<dbReference type="SUPFAM" id="SSF46894">
    <property type="entry name" value="C-terminal effector domain of the bipartite response regulators"/>
    <property type="match status" value="1"/>
</dbReference>
<dbReference type="InterPro" id="IPR016032">
    <property type="entry name" value="Sig_transdc_resp-reg_C-effctor"/>
</dbReference>
<dbReference type="Proteomes" id="UP000006034">
    <property type="component" value="Unassembled WGS sequence"/>
</dbReference>
<evidence type="ECO:0000256" key="4">
    <source>
        <dbReference type="ARBA" id="ARBA00023163"/>
    </source>
</evidence>
<organism evidence="8 9">
    <name type="scientific">Bilophila wadsworthia (strain 3_1_6)</name>
    <dbReference type="NCBI Taxonomy" id="563192"/>
    <lineage>
        <taxon>Bacteria</taxon>
        <taxon>Pseudomonadati</taxon>
        <taxon>Thermodesulfobacteriota</taxon>
        <taxon>Desulfovibrionia</taxon>
        <taxon>Desulfovibrionales</taxon>
        <taxon>Desulfovibrionaceae</taxon>
        <taxon>Bilophila</taxon>
    </lineage>
</organism>
<dbReference type="GO" id="GO:0003677">
    <property type="term" value="F:DNA binding"/>
    <property type="evidence" value="ECO:0007669"/>
    <property type="project" value="UniProtKB-KW"/>
</dbReference>
<gene>
    <name evidence="8" type="ORF">HMPREF0179_00347</name>
</gene>
<evidence type="ECO:0008006" key="10">
    <source>
        <dbReference type="Google" id="ProtNLM"/>
    </source>
</evidence>
<dbReference type="CDD" id="cd17535">
    <property type="entry name" value="REC_NarL-like"/>
    <property type="match status" value="1"/>
</dbReference>
<dbReference type="HOGENOM" id="CLU_000445_90_8_7"/>
<keyword evidence="3" id="KW-0238">DNA-binding</keyword>
<dbReference type="InterPro" id="IPR001789">
    <property type="entry name" value="Sig_transdc_resp-reg_receiver"/>
</dbReference>
<protein>
    <recommendedName>
        <fullName evidence="10">DNA-binding response regulator</fullName>
    </recommendedName>
</protein>
<dbReference type="CDD" id="cd06170">
    <property type="entry name" value="LuxR_C_like"/>
    <property type="match status" value="1"/>
</dbReference>